<comment type="caution">
    <text evidence="3">The sequence shown here is derived from an EMBL/GenBank/DDBJ whole genome shotgun (WGS) entry which is preliminary data.</text>
</comment>
<dbReference type="Gene3D" id="3.40.30.10">
    <property type="entry name" value="Glutaredoxin"/>
    <property type="match status" value="1"/>
</dbReference>
<evidence type="ECO:0000259" key="2">
    <source>
        <dbReference type="PROSITE" id="PS51352"/>
    </source>
</evidence>
<evidence type="ECO:0000313" key="4">
    <source>
        <dbReference type="Proteomes" id="UP000609879"/>
    </source>
</evidence>
<dbReference type="EMBL" id="BOMI01000066">
    <property type="protein sequence ID" value="GID74881.1"/>
    <property type="molecule type" value="Genomic_DNA"/>
</dbReference>
<dbReference type="InterPro" id="IPR000866">
    <property type="entry name" value="AhpC/TSA"/>
</dbReference>
<dbReference type="PROSITE" id="PS51352">
    <property type="entry name" value="THIOREDOXIN_2"/>
    <property type="match status" value="1"/>
</dbReference>
<feature type="domain" description="Thioredoxin" evidence="2">
    <location>
        <begin position="49"/>
        <end position="211"/>
    </location>
</feature>
<organism evidence="3 4">
    <name type="scientific">Paractinoplanes deccanensis</name>
    <dbReference type="NCBI Taxonomy" id="113561"/>
    <lineage>
        <taxon>Bacteria</taxon>
        <taxon>Bacillati</taxon>
        <taxon>Actinomycetota</taxon>
        <taxon>Actinomycetes</taxon>
        <taxon>Micromonosporales</taxon>
        <taxon>Micromonosporaceae</taxon>
        <taxon>Paractinoplanes</taxon>
    </lineage>
</organism>
<feature type="compositionally biased region" description="Basic and acidic residues" evidence="1">
    <location>
        <begin position="7"/>
        <end position="27"/>
    </location>
</feature>
<name>A0ABQ3Y4F6_9ACTN</name>
<evidence type="ECO:0000313" key="3">
    <source>
        <dbReference type="EMBL" id="GID74881.1"/>
    </source>
</evidence>
<keyword evidence="4" id="KW-1185">Reference proteome</keyword>
<dbReference type="SUPFAM" id="SSF52833">
    <property type="entry name" value="Thioredoxin-like"/>
    <property type="match status" value="1"/>
</dbReference>
<evidence type="ECO:0000256" key="1">
    <source>
        <dbReference type="SAM" id="MobiDB-lite"/>
    </source>
</evidence>
<feature type="region of interest" description="Disordered" evidence="1">
    <location>
        <begin position="1"/>
        <end position="35"/>
    </location>
</feature>
<proteinExistence type="predicted"/>
<dbReference type="InterPro" id="IPR013766">
    <property type="entry name" value="Thioredoxin_domain"/>
</dbReference>
<reference evidence="3 4" key="1">
    <citation type="submission" date="2021-01" db="EMBL/GenBank/DDBJ databases">
        <title>Whole genome shotgun sequence of Actinoplanes deccanensis NBRC 13994.</title>
        <authorList>
            <person name="Komaki H."/>
            <person name="Tamura T."/>
        </authorList>
    </citation>
    <scope>NUCLEOTIDE SEQUENCE [LARGE SCALE GENOMIC DNA]</scope>
    <source>
        <strain evidence="3 4">NBRC 13994</strain>
    </source>
</reference>
<gene>
    <name evidence="3" type="ORF">Ade02nite_35220</name>
</gene>
<accession>A0ABQ3Y4F6</accession>
<dbReference type="Proteomes" id="UP000609879">
    <property type="component" value="Unassembled WGS sequence"/>
</dbReference>
<dbReference type="InterPro" id="IPR036249">
    <property type="entry name" value="Thioredoxin-like_sf"/>
</dbReference>
<dbReference type="Pfam" id="PF00578">
    <property type="entry name" value="AhpC-TSA"/>
    <property type="match status" value="1"/>
</dbReference>
<protein>
    <recommendedName>
        <fullName evidence="2">Thioredoxin domain-containing protein</fullName>
    </recommendedName>
</protein>
<sequence length="213" mass="23432">MTTAAHKATEPSSRRLTQGERPSDSRLRATAVRASSSDIDRDDIWGRLVKPGAHLPSLPLLEADLGPIHLDRLRETGPIVLVFFRHADSEPCNAALADYERRLVPALRDTDAHLVAVSPQVPGRLAEIKRRHDLSYFVASDPRHILIDAFNLGFQEPGADKVLGARRSVLPFPAVVVADRSGVVRYANIRPDGAFYPEPSEILAVVKSLVNNR</sequence>